<name>A0ACC0PJ30_RHOML</name>
<keyword evidence="2" id="KW-1185">Reference proteome</keyword>
<accession>A0ACC0PJ30</accession>
<proteinExistence type="predicted"/>
<gene>
    <name evidence="1" type="ORF">RHMOL_Rhmol03G0234800</name>
</gene>
<reference evidence="1" key="1">
    <citation type="submission" date="2022-02" db="EMBL/GenBank/DDBJ databases">
        <title>Plant Genome Project.</title>
        <authorList>
            <person name="Zhang R.-G."/>
        </authorList>
    </citation>
    <scope>NUCLEOTIDE SEQUENCE</scope>
    <source>
        <strain evidence="1">AT1</strain>
    </source>
</reference>
<comment type="caution">
    <text evidence="1">The sequence shown here is derived from an EMBL/GenBank/DDBJ whole genome shotgun (WGS) entry which is preliminary data.</text>
</comment>
<dbReference type="EMBL" id="CM046390">
    <property type="protein sequence ID" value="KAI8565104.1"/>
    <property type="molecule type" value="Genomic_DNA"/>
</dbReference>
<sequence>MEEGVREVLYETRYHASRPYSPNYPPQHHQLDEGVKGSLLSLLSSRGVSQLKRKWSEYRSPIKLRKWVSVFVSPRGERVAVAVGNHITILQKEDDYQQPCGFFTSSTLCTFTFGGWSETHDVLGVVDDADILYFIKSNGEEITRITKGNLKVSSSILGLIAFDGSDMNKSCLCSFNVLTSDGSLHEVEISQDPSASVLSAHTSRNGSTLKDFPANVFCLNYYPESSLLAVVGGAVSVPMTSSASTGTYSLSLWRRTSNLGLNPVFSTQLEGLYSKPKGHVGQLTSPKVLFSPEGKFVAALDLRGHLVIFKLDNGQFSLSNLSCGDKYDSQDSSDMSTRGKESLSDILDFTWWSDYILVLAKRSGTVTMIDIFSGVRLLEKDPLCSMAILERVQLVPGHFFLLQSTSETHDSSEKKATSDLEHIDLVTEDKYNHPNIAKLHWSLLSFSERSVSEMYNILISEQKYQAALDFANHYGLDREEVLKSQWLHSVQEVNEINVFLSAIKDQSFVLSECVERVGPKEDVERALIAHGLHLTNQYRCLEAQINENSPIWDFFLARLKLLQFRDKLETFLGINMGRFSRQEYIKFRHMPLNEAAVTLAESGKIGALNLLCKRHPYSLNPFMLEILAAIPETVPVQSYGQLLPGNSPPSDIPLREKDWVECQEMVTFIRRLPETHESSIQLRTEPIMKQWFGISWPSTNELCIWYRSRARDMDSLSGQLDNCLSLVDFACRKGIYQLQQFREDISYLQQLIYFDDSDDEVNFSMSLVAWEQLSDYEKFTMMLKGVKEENVLERLHKNAIPFMQNRFQIMSSVCKDAVMDEPSSVDRKSESFLVRWLKEIASENKLDICLKVIEEGCKDSQSKSIFEDKSEAVDCALLCIYACSITTRWSTMASILSKLPEMRDSDMRVEGLKKRLKMAEGHIEAGRLLSFYQVPKPIKFFLEAHSDVKGVKQILRLILSKFVRRQPGHSDNEWANMWRDLQSLQEQAFPFLDQEYMLMEFCRGLLKAGKFSLARNYLRGTASVALATDKAENLVIQAAREYFFSASSLAGSEVWKAKECLNLFPGSRNVRAEADIIDALTVKLPDLGVNILPVQFRQIKEPMEIVKLAITSQVGAYLNVDEIIEVAKLLGLSSQDDISAVQEAIAREAAVAGDIQLAFDLCLILAKKGHGSSWDLCAAMARGPDLENMHTISRKQLLGFALSYCDEESIGELLHAWKDLDMQVQCEKLRTLSGTDPPKFSVHGSSTISFPFRNSEEMVDRRNFSEQVDGVNCEDQEVHIRDIRNILALVAKDLSKVNGSSSETFLRENGKILSFAALQLPWLLELSHKAEYGKKLTGGSVSGKPDISVRTQAVVTMLSWLARNGFAPRDDLIASLAKLIMEPPVSEEEDIIGSSFLLNLIDAFHGVEIIEEQVKTREAYKEICSIMSVGMIYSSLHNSTVDCQGPTQRRELLLRKFQEKHASLSSDELDKIDRAQSSFWRDWKQKLEEQKRVADHSRVLEQIIPGVETMRFLSRDMNYIESVVFSHVESVKLEKKHILKDMLKLANTYGLNHTKVLLRFLYSVLVSEVWALDDITAEISEFKNEILAHAGEAIETISLSVYPAIDGHDKQRLAYLYGLLSDCYLQLEGTTKLVPMFHPTLAHINVDFAHFYKVVEQECSRLSFIKDLNFKNIVGLGGLNYEFFTNEIYAHIDEYTVEALATTVQALIGMYRHPIPEDLISWKDVYRHHVLCLLKALEERVKMQAEFESQENLHALISELEKTYDGCRKYVRVMAYPDVLYMFKRFFTVIAPLHRLFEGTSSDSTWRDCLIFLSNFWLRVIDDMKEFTSRESPQEKSILDSLMCCVKVFTRLVIEGRISPKQGWGTFIGYVINGFKGGFADDIITFCRAMGFSGCGFGAIAEVYSEAVSQWQIGSSLDTERHFESIQDLSHLYLSMLETILQNLASGSLERQNLLHFMSSLSRMDGDLEDLNRVRQAVWERMAKFCDNLILPSHVRVYALELMQFISDSGRNASMFSAELKSNVLPWEGWYDSRSIATKSEGTATFGIPTQTDASNRLTSTLVALKSSQLVLAISPSIEISPQDLSTVDSAVSCFMRLCGEAASEPHFDALLAILGEWEGLFAIKRDEADSAEVSDGANDWGNDDWEEGWESFPEEPVSKETKEDNSLLVHPLHVCWLEIFRKLISLSRFRDLFKLVDRSVVKSNGVLLDQVGAHSLTQILLEIDCFVALKMALLFPYEELRLQCLDAVEDKLKQGGVSDVIVRDHEFFILVLCSGIVSPIISGSKYGTTFSLLSYMIGNFSRQYQEAQLSSIKSKGRNENDERGFLILFGRYLFPCFVSELVKADQQILAGFLVTKFMHTNASLSLINVAESSLRLFLQRQLQVLKGDDEGVGFGEPFGNTISQLRVRNWEEDGGIAGRFVYEDLLFVGSPEPCNCSTRRWKALAADNNLWLNLCEERWGSICAAFYAPKDSRSWKDVYEVQDRRDRVGLDQKIIREGVDYYLVHLGEVHRHLGSRPQSKGANGCLLGSEIGLKEEPSSRILDKILFFLGDLEAASVCGKRKREV</sequence>
<evidence type="ECO:0000313" key="1">
    <source>
        <dbReference type="EMBL" id="KAI8565104.1"/>
    </source>
</evidence>
<evidence type="ECO:0000313" key="2">
    <source>
        <dbReference type="Proteomes" id="UP001062846"/>
    </source>
</evidence>
<dbReference type="Proteomes" id="UP001062846">
    <property type="component" value="Chromosome 3"/>
</dbReference>
<organism evidence="1 2">
    <name type="scientific">Rhododendron molle</name>
    <name type="common">Chinese azalea</name>
    <name type="synonym">Azalea mollis</name>
    <dbReference type="NCBI Taxonomy" id="49168"/>
    <lineage>
        <taxon>Eukaryota</taxon>
        <taxon>Viridiplantae</taxon>
        <taxon>Streptophyta</taxon>
        <taxon>Embryophyta</taxon>
        <taxon>Tracheophyta</taxon>
        <taxon>Spermatophyta</taxon>
        <taxon>Magnoliopsida</taxon>
        <taxon>eudicotyledons</taxon>
        <taxon>Gunneridae</taxon>
        <taxon>Pentapetalae</taxon>
        <taxon>asterids</taxon>
        <taxon>Ericales</taxon>
        <taxon>Ericaceae</taxon>
        <taxon>Ericoideae</taxon>
        <taxon>Rhodoreae</taxon>
        <taxon>Rhododendron</taxon>
    </lineage>
</organism>
<protein>
    <submittedName>
        <fullName evidence="1">Uncharacterized protein</fullName>
    </submittedName>
</protein>